<dbReference type="AlphaFoldDB" id="A0A251XP32"/>
<evidence type="ECO:0000256" key="2">
    <source>
        <dbReference type="ARBA" id="ARBA00008520"/>
    </source>
</evidence>
<dbReference type="Gene3D" id="3.40.190.10">
    <property type="entry name" value="Periplasmic binding protein-like II"/>
    <property type="match status" value="1"/>
</dbReference>
<dbReference type="GO" id="GO:0030313">
    <property type="term" value="C:cell envelope"/>
    <property type="evidence" value="ECO:0007669"/>
    <property type="project" value="UniProtKB-SubCell"/>
</dbReference>
<evidence type="ECO:0000256" key="5">
    <source>
        <dbReference type="SAM" id="SignalP"/>
    </source>
</evidence>
<evidence type="ECO:0000256" key="1">
    <source>
        <dbReference type="ARBA" id="ARBA00004196"/>
    </source>
</evidence>
<dbReference type="PANTHER" id="PTHR43649:SF31">
    <property type="entry name" value="SN-GLYCEROL-3-PHOSPHATE-BINDING PERIPLASMIC PROTEIN UGPB"/>
    <property type="match status" value="1"/>
</dbReference>
<feature type="signal peptide" evidence="5">
    <location>
        <begin position="1"/>
        <end position="35"/>
    </location>
</feature>
<gene>
    <name evidence="6" type="primary">lacE_4</name>
    <name evidence="6" type="ORF">CMMCAS07_08415</name>
</gene>
<reference evidence="6 7" key="1">
    <citation type="submission" date="2016-08" db="EMBL/GenBank/DDBJ databases">
        <title>Genome sequence of Clavibacter michiganensis subsp. michiganensis strain CASJ007.</title>
        <authorList>
            <person name="Thapa S.P."/>
            <person name="Coaker G."/>
        </authorList>
    </citation>
    <scope>NUCLEOTIDE SEQUENCE [LARGE SCALE GENOMIC DNA]</scope>
    <source>
        <strain evidence="6">CASJ007</strain>
    </source>
</reference>
<dbReference type="SUPFAM" id="SSF53850">
    <property type="entry name" value="Periplasmic binding protein-like II"/>
    <property type="match status" value="1"/>
</dbReference>
<dbReference type="EMBL" id="MDHH01000001">
    <property type="protein sequence ID" value="OUE04959.1"/>
    <property type="molecule type" value="Genomic_DNA"/>
</dbReference>
<proteinExistence type="inferred from homology"/>
<keyword evidence="3" id="KW-0813">Transport</keyword>
<dbReference type="InterPro" id="IPR050490">
    <property type="entry name" value="Bact_solute-bd_prot1"/>
</dbReference>
<keyword evidence="4 5" id="KW-0732">Signal</keyword>
<dbReference type="InterPro" id="IPR006059">
    <property type="entry name" value="SBP"/>
</dbReference>
<evidence type="ECO:0000256" key="3">
    <source>
        <dbReference type="ARBA" id="ARBA00022448"/>
    </source>
</evidence>
<dbReference type="InterPro" id="IPR006311">
    <property type="entry name" value="TAT_signal"/>
</dbReference>
<comment type="subcellular location">
    <subcellularLocation>
        <location evidence="1">Cell envelope</location>
    </subcellularLocation>
</comment>
<feature type="chain" id="PRO_5038443368" evidence="5">
    <location>
        <begin position="36"/>
        <end position="462"/>
    </location>
</feature>
<protein>
    <submittedName>
        <fullName evidence="6">Lactose-binding protein</fullName>
    </submittedName>
</protein>
<comment type="caution">
    <text evidence="6">The sequence shown here is derived from an EMBL/GenBank/DDBJ whole genome shotgun (WGS) entry which is preliminary data.</text>
</comment>
<evidence type="ECO:0000313" key="7">
    <source>
        <dbReference type="Proteomes" id="UP000195062"/>
    </source>
</evidence>
<organism evidence="6 7">
    <name type="scientific">Clavibacter michiganensis subsp. michiganensis</name>
    <dbReference type="NCBI Taxonomy" id="33013"/>
    <lineage>
        <taxon>Bacteria</taxon>
        <taxon>Bacillati</taxon>
        <taxon>Actinomycetota</taxon>
        <taxon>Actinomycetes</taxon>
        <taxon>Micrococcales</taxon>
        <taxon>Microbacteriaceae</taxon>
        <taxon>Clavibacter</taxon>
    </lineage>
</organism>
<dbReference type="Pfam" id="PF13416">
    <property type="entry name" value="SBP_bac_8"/>
    <property type="match status" value="1"/>
</dbReference>
<evidence type="ECO:0000313" key="6">
    <source>
        <dbReference type="EMBL" id="OUE04959.1"/>
    </source>
</evidence>
<keyword evidence="7" id="KW-1185">Reference proteome</keyword>
<dbReference type="Proteomes" id="UP000195062">
    <property type="component" value="Unassembled WGS sequence"/>
</dbReference>
<evidence type="ECO:0000256" key="4">
    <source>
        <dbReference type="ARBA" id="ARBA00022729"/>
    </source>
</evidence>
<name>A0A251XP32_CLAMM</name>
<comment type="similarity">
    <text evidence="2">Belongs to the bacterial solute-binding protein 1 family.</text>
</comment>
<accession>A0A251XP32</accession>
<dbReference type="PROSITE" id="PS51318">
    <property type="entry name" value="TAT"/>
    <property type="match status" value="1"/>
</dbReference>
<dbReference type="CDD" id="cd13585">
    <property type="entry name" value="PBP2_TMBP_like"/>
    <property type="match status" value="1"/>
</dbReference>
<sequence length="462" mass="49522">MSTTTSRSTRTTRPRRRLRRLAALAVAAASFAALSGCASAPGAASGKVTVDYWLWESLQLPGYEKCATAFEAENPDIDIRITQYGWADYWQKLTAGLVAGAGPDVFTDHLTKYPEFVSRGVILPLDDFPATAGLDPASYQPGLADLWKGQDGKQYGSPKDFDTIALFYDEAMLAKAGMTPADLQGLTWNPQDGGTFEKVIAHLTVDANGVRGDEEGFDPTDVVTYGLGSNGAGDTNGQTQWAWLAGATGWEFTNAPVWGDRYNYDDPRFKDSIAWLFGLVGKGYMPSYERVGTAPNPVQQLGSGQAALVADGSWIISSYARLQGVDLGIASVPIGPIGHPVSMYNGLGDSISAQTDAPEESARWVAFLGSDECQTIVGKEGVIFPARPAGTQAAIQAFADKGFDVKPFTDLVDDGDTILFPVTKNAAEILAIMKPVMDGIYIGSEPIDSLDQVNEKVNRLFE</sequence>
<dbReference type="PANTHER" id="PTHR43649">
    <property type="entry name" value="ARABINOSE-BINDING PROTEIN-RELATED"/>
    <property type="match status" value="1"/>
</dbReference>